<dbReference type="AlphaFoldDB" id="A0A5C4SS10"/>
<comment type="caution">
    <text evidence="3">The sequence shown here is derived from an EMBL/GenBank/DDBJ whole genome shotgun (WGS) entry which is preliminary data.</text>
</comment>
<keyword evidence="4" id="KW-1185">Reference proteome</keyword>
<evidence type="ECO:0008006" key="5">
    <source>
        <dbReference type="Google" id="ProtNLM"/>
    </source>
</evidence>
<feature type="compositionally biased region" description="Polar residues" evidence="1">
    <location>
        <begin position="101"/>
        <end position="115"/>
    </location>
</feature>
<evidence type="ECO:0000313" key="4">
    <source>
        <dbReference type="Proteomes" id="UP000308713"/>
    </source>
</evidence>
<dbReference type="Proteomes" id="UP000308713">
    <property type="component" value="Unassembled WGS sequence"/>
</dbReference>
<evidence type="ECO:0000256" key="1">
    <source>
        <dbReference type="SAM" id="MobiDB-lite"/>
    </source>
</evidence>
<reference evidence="3 4" key="1">
    <citation type="submission" date="2019-05" db="EMBL/GenBank/DDBJ databases">
        <title>Tamlana fucoidanivorans sp. nov., isolated from the surface of algae collected from Fujian province in China.</title>
        <authorList>
            <person name="Li J."/>
        </authorList>
    </citation>
    <scope>NUCLEOTIDE SEQUENCE [LARGE SCALE GENOMIC DNA]</scope>
    <source>
        <strain evidence="3 4">CW2-9</strain>
    </source>
</reference>
<feature type="compositionally biased region" description="Low complexity" evidence="1">
    <location>
        <begin position="116"/>
        <end position="133"/>
    </location>
</feature>
<protein>
    <recommendedName>
        <fullName evidence="5">PorT family protein</fullName>
    </recommendedName>
</protein>
<proteinExistence type="predicted"/>
<feature type="region of interest" description="Disordered" evidence="1">
    <location>
        <begin position="96"/>
        <end position="133"/>
    </location>
</feature>
<keyword evidence="2" id="KW-1133">Transmembrane helix</keyword>
<feature type="transmembrane region" description="Helical" evidence="2">
    <location>
        <begin position="47"/>
        <end position="68"/>
    </location>
</feature>
<name>A0A5C4SS10_9FLAO</name>
<accession>A0A5C4SS10</accession>
<evidence type="ECO:0000313" key="3">
    <source>
        <dbReference type="EMBL" id="TNJ47220.1"/>
    </source>
</evidence>
<dbReference type="EMBL" id="VDCS01000001">
    <property type="protein sequence ID" value="TNJ47220.1"/>
    <property type="molecule type" value="Genomic_DNA"/>
</dbReference>
<organism evidence="3 4">
    <name type="scientific">Allotamlana fucoidanivorans</name>
    <dbReference type="NCBI Taxonomy" id="2583814"/>
    <lineage>
        <taxon>Bacteria</taxon>
        <taxon>Pseudomonadati</taxon>
        <taxon>Bacteroidota</taxon>
        <taxon>Flavobacteriia</taxon>
        <taxon>Flavobacteriales</taxon>
        <taxon>Flavobacteriaceae</taxon>
        <taxon>Allotamlana</taxon>
    </lineage>
</organism>
<keyword evidence="2" id="KW-0472">Membrane</keyword>
<evidence type="ECO:0000256" key="2">
    <source>
        <dbReference type="SAM" id="Phobius"/>
    </source>
</evidence>
<dbReference type="RefSeq" id="WP_139694680.1">
    <property type="nucleotide sequence ID" value="NZ_CP074074.1"/>
</dbReference>
<gene>
    <name evidence="3" type="ORF">FGF67_01495</name>
</gene>
<keyword evidence="2" id="KW-0812">Transmembrane</keyword>
<dbReference type="OrthoDB" id="1113942at2"/>
<sequence length="490" mass="54660">MSEKKHIDRIFQERFKDFEATPNDAVWNNIEAQLNEKKKKRRIIPIWWRYAGIAALLALLFTVGTLIFNDTDTEQEFQIVDTENNPSTSTHINAISDELSKPTSTDSVETPVTHPTSVASNNSSVSSTKSNSSIIRQNIQKNTLQNAKNPSDSEDVGHKTSIKTSVQLKNQTAFTKNQVNQAPSKASAILINKDEVKAFIQEASKNNSVASSESETLNNSINKKDEREKNHTNTLTIEEAIENNKVLTEKEKQPNNRWSVAPNAAPVYFSTLGDGSSIDEQFNRNPKSGDINMSYGISTSYAINDKIKIRSGINKVNLGYNTNNVIVYQSSRSSSSALQNVNTVDKNNESVSFASKETLNIVSPETFSTSNTTINQNLGYIEIPLEIQYAISNSRLGINVIGGFSSFFLSDNEIHRENQNGQRDYLGEANNINSTSYSANLGFGLNYKFTKKVDLNLEPMFKYQFNTFKNTSGNFTPFFIGIYTGFAIKF</sequence>